<sequence length="527" mass="59745">MSPESQHASSDYDVKAYELPQGAIFLPQCDNAYFFVSDKCHLAFNVRALLHPYTSPQEHLELILKVNLQHKCVTASRFGGTVALATGNHLYVVDSSGSLYEKKFKKRSLYVYMLNEHDLLRVVICRHRKALQVVLGEHTSTLELYTGQCSFEVIFASMVDTNMFCMVYVNSSKAVRIVLIAILDGHLSLVRNDCFCEAQSAKMFRALRNKNLYLIEYDGKRSILTYDTLHCSMVLVKHLTFVPSEGATLMLLDANQVLQCSVDRGSLRLVCSDLSKKHHSESAISFGGKKAKIISVKSRGQDISLLLMSDENRVSLVQCRLPDPCIDIFCDNTQLLKKSEGELTELIRKGTIPINSQLVDHICHKKLKTCAIECLQSSYISETHAVRLVISDMTLLKVLIEHTKGDQHGMVEAIRQQVSTTKCAEMIQQLLEMLDNLDIFATRQLHCYKRIIALLNILMDAMLFELHEAKLLKQEWIDRLQALTQHCKTENHNLQSFLSFTNSLLKRRVGKEENDKSSLIVVLPFTV</sequence>
<accession>A0A9W5TAT8</accession>
<dbReference type="Proteomes" id="UP001057455">
    <property type="component" value="Unassembled WGS sequence"/>
</dbReference>
<dbReference type="GO" id="GO:0016740">
    <property type="term" value="F:transferase activity"/>
    <property type="evidence" value="ECO:0007669"/>
    <property type="project" value="UniProtKB-KW"/>
</dbReference>
<organism evidence="1 2">
    <name type="scientific">Babesia ovis</name>
    <dbReference type="NCBI Taxonomy" id="5869"/>
    <lineage>
        <taxon>Eukaryota</taxon>
        <taxon>Sar</taxon>
        <taxon>Alveolata</taxon>
        <taxon>Apicomplexa</taxon>
        <taxon>Aconoidasida</taxon>
        <taxon>Piroplasmida</taxon>
        <taxon>Babesiidae</taxon>
        <taxon>Babesia</taxon>
    </lineage>
</organism>
<keyword evidence="2" id="KW-1185">Reference proteome</keyword>
<evidence type="ECO:0000313" key="1">
    <source>
        <dbReference type="EMBL" id="GFE53057.1"/>
    </source>
</evidence>
<protein>
    <submittedName>
        <fullName evidence="1">Glycosyl transferase, putative</fullName>
    </submittedName>
</protein>
<reference evidence="1" key="1">
    <citation type="submission" date="2019-12" db="EMBL/GenBank/DDBJ databases">
        <title>Genome sequence of Babesia ovis.</title>
        <authorList>
            <person name="Yamagishi J."/>
            <person name="Sevinc F."/>
            <person name="Xuan X."/>
        </authorList>
    </citation>
    <scope>NUCLEOTIDE SEQUENCE</scope>
    <source>
        <strain evidence="1">Selcuk</strain>
    </source>
</reference>
<dbReference type="AlphaFoldDB" id="A0A9W5TAT8"/>
<gene>
    <name evidence="1" type="ORF">BaOVIS_004610</name>
</gene>
<name>A0A9W5TAT8_BABOV</name>
<keyword evidence="1" id="KW-0808">Transferase</keyword>
<evidence type="ECO:0000313" key="2">
    <source>
        <dbReference type="Proteomes" id="UP001057455"/>
    </source>
</evidence>
<dbReference type="EMBL" id="BLIY01000003">
    <property type="protein sequence ID" value="GFE53057.1"/>
    <property type="molecule type" value="Genomic_DNA"/>
</dbReference>
<dbReference type="OrthoDB" id="361198at2759"/>
<proteinExistence type="predicted"/>
<comment type="caution">
    <text evidence="1">The sequence shown here is derived from an EMBL/GenBank/DDBJ whole genome shotgun (WGS) entry which is preliminary data.</text>
</comment>